<gene>
    <name evidence="1" type="ORF">BU25DRAFT_411613</name>
</gene>
<accession>A0ACB6RXN8</accession>
<name>A0ACB6RXN8_9PLEO</name>
<protein>
    <submittedName>
        <fullName evidence="1">Uncharacterized protein</fullName>
    </submittedName>
</protein>
<organism evidence="1 2">
    <name type="scientific">Macroventuria anomochaeta</name>
    <dbReference type="NCBI Taxonomy" id="301207"/>
    <lineage>
        <taxon>Eukaryota</taxon>
        <taxon>Fungi</taxon>
        <taxon>Dikarya</taxon>
        <taxon>Ascomycota</taxon>
        <taxon>Pezizomycotina</taxon>
        <taxon>Dothideomycetes</taxon>
        <taxon>Pleosporomycetidae</taxon>
        <taxon>Pleosporales</taxon>
        <taxon>Pleosporineae</taxon>
        <taxon>Didymellaceae</taxon>
        <taxon>Macroventuria</taxon>
    </lineage>
</organism>
<keyword evidence="2" id="KW-1185">Reference proteome</keyword>
<sequence length="112" mass="11154">MSSLTAQESSESNPKNPVNEGTTSAPGTGSDPAVPKGTGKTSDSGFESGLSSKGDKISAGTQNASGNSEQRSGADLSQEGGDKGGKSGSESLLDSVEKSVHERGEGEHSRAV</sequence>
<comment type="caution">
    <text evidence="1">The sequence shown here is derived from an EMBL/GenBank/DDBJ whole genome shotgun (WGS) entry which is preliminary data.</text>
</comment>
<proteinExistence type="predicted"/>
<evidence type="ECO:0000313" key="1">
    <source>
        <dbReference type="EMBL" id="KAF2626641.1"/>
    </source>
</evidence>
<dbReference type="Proteomes" id="UP000799754">
    <property type="component" value="Unassembled WGS sequence"/>
</dbReference>
<evidence type="ECO:0000313" key="2">
    <source>
        <dbReference type="Proteomes" id="UP000799754"/>
    </source>
</evidence>
<reference evidence="1" key="1">
    <citation type="journal article" date="2020" name="Stud. Mycol.">
        <title>101 Dothideomycetes genomes: a test case for predicting lifestyles and emergence of pathogens.</title>
        <authorList>
            <person name="Haridas S."/>
            <person name="Albert R."/>
            <person name="Binder M."/>
            <person name="Bloem J."/>
            <person name="Labutti K."/>
            <person name="Salamov A."/>
            <person name="Andreopoulos B."/>
            <person name="Baker S."/>
            <person name="Barry K."/>
            <person name="Bills G."/>
            <person name="Bluhm B."/>
            <person name="Cannon C."/>
            <person name="Castanera R."/>
            <person name="Culley D."/>
            <person name="Daum C."/>
            <person name="Ezra D."/>
            <person name="Gonzalez J."/>
            <person name="Henrissat B."/>
            <person name="Kuo A."/>
            <person name="Liang C."/>
            <person name="Lipzen A."/>
            <person name="Lutzoni F."/>
            <person name="Magnuson J."/>
            <person name="Mondo S."/>
            <person name="Nolan M."/>
            <person name="Ohm R."/>
            <person name="Pangilinan J."/>
            <person name="Park H.-J."/>
            <person name="Ramirez L."/>
            <person name="Alfaro M."/>
            <person name="Sun H."/>
            <person name="Tritt A."/>
            <person name="Yoshinaga Y."/>
            <person name="Zwiers L.-H."/>
            <person name="Turgeon B."/>
            <person name="Goodwin S."/>
            <person name="Spatafora J."/>
            <person name="Crous P."/>
            <person name="Grigoriev I."/>
        </authorList>
    </citation>
    <scope>NUCLEOTIDE SEQUENCE</scope>
    <source>
        <strain evidence="1">CBS 525.71</strain>
    </source>
</reference>
<dbReference type="EMBL" id="MU006720">
    <property type="protein sequence ID" value="KAF2626641.1"/>
    <property type="molecule type" value="Genomic_DNA"/>
</dbReference>